<dbReference type="SMART" id="SM00267">
    <property type="entry name" value="GGDEF"/>
    <property type="match status" value="1"/>
</dbReference>
<dbReference type="FunFam" id="3.30.70.270:FF:000001">
    <property type="entry name" value="Diguanylate cyclase domain protein"/>
    <property type="match status" value="1"/>
</dbReference>
<evidence type="ECO:0000256" key="3">
    <source>
        <dbReference type="SAM" id="MobiDB-lite"/>
    </source>
</evidence>
<keyword evidence="4" id="KW-0472">Membrane</keyword>
<dbReference type="GO" id="GO:0052621">
    <property type="term" value="F:diguanylate cyclase activity"/>
    <property type="evidence" value="ECO:0007669"/>
    <property type="project" value="UniProtKB-EC"/>
</dbReference>
<dbReference type="InterPro" id="IPR029787">
    <property type="entry name" value="Nucleotide_cyclase"/>
</dbReference>
<proteinExistence type="predicted"/>
<comment type="catalytic activity">
    <reaction evidence="2">
        <text>2 GTP = 3',3'-c-di-GMP + 2 diphosphate</text>
        <dbReference type="Rhea" id="RHEA:24898"/>
        <dbReference type="ChEBI" id="CHEBI:33019"/>
        <dbReference type="ChEBI" id="CHEBI:37565"/>
        <dbReference type="ChEBI" id="CHEBI:58805"/>
        <dbReference type="EC" id="2.7.7.65"/>
    </reaction>
</comment>
<gene>
    <name evidence="6" type="ORF">G3A44_00335</name>
</gene>
<dbReference type="InterPro" id="IPR000160">
    <property type="entry name" value="GGDEF_dom"/>
</dbReference>
<feature type="domain" description="GGDEF" evidence="5">
    <location>
        <begin position="150"/>
        <end position="287"/>
    </location>
</feature>
<dbReference type="InterPro" id="IPR050469">
    <property type="entry name" value="Diguanylate_Cyclase"/>
</dbReference>
<dbReference type="PANTHER" id="PTHR45138:SF9">
    <property type="entry name" value="DIGUANYLATE CYCLASE DGCM-RELATED"/>
    <property type="match status" value="1"/>
</dbReference>
<sequence length="306" mass="31967">MRSPAPPVCPAPSASGPSAEGLARLPALGPALGATAACVRRLGVVRATLALAALSSLVSVVLTWVVLRLQGHEQMGTAFWLSLGVPLPLCLGLGGWTLHLVAALDQAHQTLRRLALHDPLTGLPNRRAFIHRTEQALAQQRQATLTHEDLPLSLALLDLDHFKAVNDRHGHAVGDAVLHEVGQRLQAQLQGDELLARWGGEEFALLMPQADVRCAAQRLDQLRSALSQPLRLTPAGGPLELRLSASIGLASTSADAAAALDALLQAADAAMYQAKQAGRDMVRVATPPAAPGGDGGPPQAPQSAKL</sequence>
<dbReference type="SUPFAM" id="SSF55073">
    <property type="entry name" value="Nucleotide cyclase"/>
    <property type="match status" value="1"/>
</dbReference>
<evidence type="ECO:0000313" key="7">
    <source>
        <dbReference type="Proteomes" id="UP000484255"/>
    </source>
</evidence>
<dbReference type="EMBL" id="JAAGOH010000001">
    <property type="protein sequence ID" value="NDY89635.1"/>
    <property type="molecule type" value="Genomic_DNA"/>
</dbReference>
<dbReference type="Pfam" id="PF00990">
    <property type="entry name" value="GGDEF"/>
    <property type="match status" value="1"/>
</dbReference>
<dbReference type="CDD" id="cd01949">
    <property type="entry name" value="GGDEF"/>
    <property type="match status" value="1"/>
</dbReference>
<feature type="transmembrane region" description="Helical" evidence="4">
    <location>
        <begin position="49"/>
        <end position="67"/>
    </location>
</feature>
<dbReference type="Proteomes" id="UP000484255">
    <property type="component" value="Unassembled WGS sequence"/>
</dbReference>
<feature type="transmembrane region" description="Helical" evidence="4">
    <location>
        <begin position="79"/>
        <end position="104"/>
    </location>
</feature>
<dbReference type="RefSeq" id="WP_163455498.1">
    <property type="nucleotide sequence ID" value="NZ_JAAGOH010000001.1"/>
</dbReference>
<feature type="region of interest" description="Disordered" evidence="3">
    <location>
        <begin position="282"/>
        <end position="306"/>
    </location>
</feature>
<dbReference type="AlphaFoldDB" id="A0A7C9PED0"/>
<keyword evidence="4" id="KW-1133">Transmembrane helix</keyword>
<reference evidence="6 7" key="1">
    <citation type="submission" date="2020-02" db="EMBL/GenBank/DDBJ databases">
        <title>Ideonella bacterium strain TBM-1.</title>
        <authorList>
            <person name="Chen W.-M."/>
        </authorList>
    </citation>
    <scope>NUCLEOTIDE SEQUENCE [LARGE SCALE GENOMIC DNA]</scope>
    <source>
        <strain evidence="6 7">TBM-1</strain>
    </source>
</reference>
<comment type="caution">
    <text evidence="6">The sequence shown here is derived from an EMBL/GenBank/DDBJ whole genome shotgun (WGS) entry which is preliminary data.</text>
</comment>
<name>A0A7C9PED0_9BURK</name>
<keyword evidence="7" id="KW-1185">Reference proteome</keyword>
<organism evidence="6 7">
    <name type="scientific">Ideonella livida</name>
    <dbReference type="NCBI Taxonomy" id="2707176"/>
    <lineage>
        <taxon>Bacteria</taxon>
        <taxon>Pseudomonadati</taxon>
        <taxon>Pseudomonadota</taxon>
        <taxon>Betaproteobacteria</taxon>
        <taxon>Burkholderiales</taxon>
        <taxon>Sphaerotilaceae</taxon>
        <taxon>Ideonella</taxon>
    </lineage>
</organism>
<dbReference type="Gene3D" id="3.30.70.270">
    <property type="match status" value="1"/>
</dbReference>
<evidence type="ECO:0000256" key="2">
    <source>
        <dbReference type="ARBA" id="ARBA00034247"/>
    </source>
</evidence>
<evidence type="ECO:0000256" key="1">
    <source>
        <dbReference type="ARBA" id="ARBA00012528"/>
    </source>
</evidence>
<dbReference type="NCBIfam" id="TIGR00254">
    <property type="entry name" value="GGDEF"/>
    <property type="match status" value="1"/>
</dbReference>
<evidence type="ECO:0000259" key="5">
    <source>
        <dbReference type="PROSITE" id="PS50887"/>
    </source>
</evidence>
<dbReference type="InterPro" id="IPR043128">
    <property type="entry name" value="Rev_trsase/Diguanyl_cyclase"/>
</dbReference>
<evidence type="ECO:0000313" key="6">
    <source>
        <dbReference type="EMBL" id="NDY89635.1"/>
    </source>
</evidence>
<dbReference type="PANTHER" id="PTHR45138">
    <property type="entry name" value="REGULATORY COMPONENTS OF SENSORY TRANSDUCTION SYSTEM"/>
    <property type="match status" value="1"/>
</dbReference>
<dbReference type="PROSITE" id="PS50887">
    <property type="entry name" value="GGDEF"/>
    <property type="match status" value="1"/>
</dbReference>
<dbReference type="EC" id="2.7.7.65" evidence="1"/>
<evidence type="ECO:0000256" key="4">
    <source>
        <dbReference type="SAM" id="Phobius"/>
    </source>
</evidence>
<keyword evidence="4" id="KW-0812">Transmembrane</keyword>
<accession>A0A7C9PED0</accession>
<protein>
    <recommendedName>
        <fullName evidence="1">diguanylate cyclase</fullName>
        <ecNumber evidence="1">2.7.7.65</ecNumber>
    </recommendedName>
</protein>